<feature type="compositionally biased region" description="Basic and acidic residues" evidence="5">
    <location>
        <begin position="855"/>
        <end position="873"/>
    </location>
</feature>
<dbReference type="EMBL" id="CAXAMM010020001">
    <property type="protein sequence ID" value="CAK9046901.1"/>
    <property type="molecule type" value="Genomic_DNA"/>
</dbReference>
<dbReference type="InterPro" id="IPR017455">
    <property type="entry name" value="Znf_FYVE-rel"/>
</dbReference>
<feature type="region of interest" description="Disordered" evidence="5">
    <location>
        <begin position="855"/>
        <end position="884"/>
    </location>
</feature>
<dbReference type="InterPro" id="IPR011011">
    <property type="entry name" value="Znf_FYVE_PHD"/>
</dbReference>
<dbReference type="Gene3D" id="3.30.40.10">
    <property type="entry name" value="Zinc/RING finger domain, C3HC4 (zinc finger)"/>
    <property type="match status" value="1"/>
</dbReference>
<dbReference type="InterPro" id="IPR000306">
    <property type="entry name" value="Znf_FYVE"/>
</dbReference>
<dbReference type="PANTHER" id="PTHR43173">
    <property type="entry name" value="ABC1 FAMILY PROTEIN"/>
    <property type="match status" value="1"/>
</dbReference>
<keyword evidence="6" id="KW-0472">Membrane</keyword>
<dbReference type="SUPFAM" id="SSF56601">
    <property type="entry name" value="beta-lactamase/transpeptidase-like"/>
    <property type="match status" value="1"/>
</dbReference>
<dbReference type="CDD" id="cd05121">
    <property type="entry name" value="ABC1_ADCK3-like"/>
    <property type="match status" value="1"/>
</dbReference>
<dbReference type="SUPFAM" id="SSF57903">
    <property type="entry name" value="FYVE/PHD zinc finger"/>
    <property type="match status" value="1"/>
</dbReference>
<proteinExistence type="predicted"/>
<feature type="transmembrane region" description="Helical" evidence="6">
    <location>
        <begin position="475"/>
        <end position="494"/>
    </location>
</feature>
<feature type="transmembrane region" description="Helical" evidence="6">
    <location>
        <begin position="381"/>
        <end position="401"/>
    </location>
</feature>
<evidence type="ECO:0000259" key="7">
    <source>
        <dbReference type="PROSITE" id="PS50178"/>
    </source>
</evidence>
<keyword evidence="9" id="KW-1185">Reference proteome</keyword>
<keyword evidence="6" id="KW-0812">Transmembrane</keyword>
<evidence type="ECO:0000256" key="1">
    <source>
        <dbReference type="ARBA" id="ARBA00022723"/>
    </source>
</evidence>
<feature type="region of interest" description="Disordered" evidence="5">
    <location>
        <begin position="1191"/>
        <end position="1216"/>
    </location>
</feature>
<evidence type="ECO:0000256" key="4">
    <source>
        <dbReference type="PROSITE-ProRule" id="PRU00091"/>
    </source>
</evidence>
<dbReference type="InterPro" id="IPR012338">
    <property type="entry name" value="Beta-lactam/transpept-like"/>
</dbReference>
<keyword evidence="8" id="KW-0418">Kinase</keyword>
<dbReference type="GO" id="GO:0016301">
    <property type="term" value="F:kinase activity"/>
    <property type="evidence" value="ECO:0007669"/>
    <property type="project" value="UniProtKB-KW"/>
</dbReference>
<keyword evidence="6" id="KW-1133">Transmembrane helix</keyword>
<organism evidence="8 9">
    <name type="scientific">Durusdinium trenchii</name>
    <dbReference type="NCBI Taxonomy" id="1381693"/>
    <lineage>
        <taxon>Eukaryota</taxon>
        <taxon>Sar</taxon>
        <taxon>Alveolata</taxon>
        <taxon>Dinophyceae</taxon>
        <taxon>Suessiales</taxon>
        <taxon>Symbiodiniaceae</taxon>
        <taxon>Durusdinium</taxon>
    </lineage>
</organism>
<reference evidence="8 9" key="1">
    <citation type="submission" date="2024-02" db="EMBL/GenBank/DDBJ databases">
        <authorList>
            <person name="Chen Y."/>
            <person name="Shah S."/>
            <person name="Dougan E. K."/>
            <person name="Thang M."/>
            <person name="Chan C."/>
        </authorList>
    </citation>
    <scope>NUCLEOTIDE SEQUENCE [LARGE SCALE GENOMIC DNA]</scope>
</reference>
<dbReference type="Pfam" id="PF03109">
    <property type="entry name" value="ABC1"/>
    <property type="match status" value="1"/>
</dbReference>
<dbReference type="InterPro" id="IPR011009">
    <property type="entry name" value="Kinase-like_dom_sf"/>
</dbReference>
<evidence type="ECO:0000313" key="8">
    <source>
        <dbReference type="EMBL" id="CAK9046901.1"/>
    </source>
</evidence>
<dbReference type="Pfam" id="PF01363">
    <property type="entry name" value="FYVE"/>
    <property type="match status" value="1"/>
</dbReference>
<feature type="transmembrane region" description="Helical" evidence="6">
    <location>
        <begin position="450"/>
        <end position="468"/>
    </location>
</feature>
<keyword evidence="3" id="KW-0862">Zinc</keyword>
<evidence type="ECO:0000256" key="2">
    <source>
        <dbReference type="ARBA" id="ARBA00022771"/>
    </source>
</evidence>
<name>A0ABP0M5X5_9DINO</name>
<dbReference type="InterPro" id="IPR004147">
    <property type="entry name" value="ABC1_dom"/>
</dbReference>
<dbReference type="InterPro" id="IPR051130">
    <property type="entry name" value="Mito_struct-func_regulator"/>
</dbReference>
<comment type="caution">
    <text evidence="8">The sequence shown here is derived from an EMBL/GenBank/DDBJ whole genome shotgun (WGS) entry which is preliminary data.</text>
</comment>
<dbReference type="InterPro" id="IPR013083">
    <property type="entry name" value="Znf_RING/FYVE/PHD"/>
</dbReference>
<keyword evidence="2 4" id="KW-0863">Zinc-finger</keyword>
<evidence type="ECO:0000313" key="9">
    <source>
        <dbReference type="Proteomes" id="UP001642464"/>
    </source>
</evidence>
<protein>
    <submittedName>
        <fullName evidence="8">Probable serine/threonine-protein kinase abkD</fullName>
    </submittedName>
</protein>
<keyword evidence="8" id="KW-0808">Transferase</keyword>
<gene>
    <name evidence="8" type="ORF">SCF082_LOCUS26327</name>
</gene>
<evidence type="ECO:0000256" key="6">
    <source>
        <dbReference type="SAM" id="Phobius"/>
    </source>
</evidence>
<dbReference type="Proteomes" id="UP001642464">
    <property type="component" value="Unassembled WGS sequence"/>
</dbReference>
<feature type="transmembrane region" description="Helical" evidence="6">
    <location>
        <begin position="406"/>
        <end position="425"/>
    </location>
</feature>
<keyword evidence="1" id="KW-0479">Metal-binding</keyword>
<evidence type="ECO:0000256" key="3">
    <source>
        <dbReference type="ARBA" id="ARBA00022833"/>
    </source>
</evidence>
<dbReference type="PROSITE" id="PS50178">
    <property type="entry name" value="ZF_FYVE"/>
    <property type="match status" value="1"/>
</dbReference>
<evidence type="ECO:0000256" key="5">
    <source>
        <dbReference type="SAM" id="MobiDB-lite"/>
    </source>
</evidence>
<accession>A0ABP0M5X5</accession>
<sequence length="1381" mass="150621">MASFSSQNGRASAHVKMLAASLTLTEAEVFVKRCMTCLSDELQTNSSGRPAGASQLAAVIKGEAPASSTMAFMIEYWQSDEKVGGDVQNITAEEALNIPTRVEISNLSVLLDLATGRLSPVVAMVRRQVKATGDVQAARLLAPALRSAVLKVAGEFEENRPATSRSMISSYGSWMPNDASPGCVLCGRPWMPLVRLRHHCRTCGSLVCNRCSICSHGRHSRKCLRCQGGSVLQPSIVMTESFATSAASFSSTAGPPEWSRVGPQRPSVQSFPTPPGTDVEGLLHAQIQAALAPKIQKRIPASPASEREQRLWDRVVAAEKRSQEAESQRGLHAISMFLLRKLLSTAIKHMLLCSTIFLGALSDERLHTSLLSFAGERFSSFMDQLFLVFVTALAVLLMSLFRPVRLLLTSGSILAMLWLWAHRITPDSFDSLVSFRDWPSSALASTMQRHPSLAAACAFTALLIVYVRGLQSYRYTWRLTEIYITAAFPIALYFCCKCVKKALKLSDQRATEWMYDPVDRIVAPFLTKRFAALGGLFVKAGQWLANMAATPLVWTDHLKKLQDCAPKDTDRYVQSMLQAELGKNFKELFAEFDFDPVASASIAQVHKAVMSQSGQQVAVKLQHEGVEPMMLLDLDALRRVLAFSCWLGGRDWDEVKSITEGWMKEMVHELDFHREVENLREVRQGLTRAGVNVVVPKEVEGFVSRRAFIMEFCEGFRFTDLDQLALWGVDRKALGERAVHAVASQLLEIGVFNSDPHGGNLLCQIQENNSAVPVLLDFGNCIRLPEEQRLLYCRLLVALSDASMSSVVEATKKLGIITSQTEAHPARDMEYMMMVFRDTGSRKSQIASLKSFRELRKSQRSSDMEALDEETKKDKKKAKAQTQRYPKKMPEEAVLFLRMMLLVRGLCSQLDAELPFLQLFEQHARRALVCKFPTVKRAIRALPLEDDDRSKAVSHKATGHVVPLVRELIAQLVLERPGLGIQACVYLGEICVLDECGGVLGSTDPRPLGRSTRMPLADLSRLPWLLALSCAERKGKIKYSDRVMSALATEATCSGSLADALSHQVIKQDGDDRESFISSPVGDLADKSCMMKKLAGSLVNHPHHRAQYLPWGAGYVAAAALQQLSNQSQADALEEHLSGLRAAQELCLESSTGEDWATLSSGLFADLRSLASGSAAAGAGNIFMGPVLGTSKKPEDGVSPGASPGPAPNGESTPKRGMSLARSVFEDAGGLLADVGLANAAAKWSAEVCPDLACAASARSLAAVFASSSPVKDSRQIHAREQPGDNASNPMSFLFSQLAPPARAWDERGFQVIELEGTSHSAVGAGSCGGLLGYAIQWPAEASKPITVVVLCNQFSMMTVPSQVVARIVDAMQLPRPIGLP</sequence>
<dbReference type="PANTHER" id="PTHR43173:SF3">
    <property type="entry name" value="ABC1 FAMILY PROTEIN"/>
    <property type="match status" value="1"/>
</dbReference>
<feature type="domain" description="FYVE-type" evidence="7">
    <location>
        <begin position="177"/>
        <end position="212"/>
    </location>
</feature>
<dbReference type="SUPFAM" id="SSF56112">
    <property type="entry name" value="Protein kinase-like (PK-like)"/>
    <property type="match status" value="1"/>
</dbReference>
<feature type="region of interest" description="Disordered" evidence="5">
    <location>
        <begin position="253"/>
        <end position="274"/>
    </location>
</feature>